<dbReference type="CDD" id="cd06222">
    <property type="entry name" value="RNase_H_like"/>
    <property type="match status" value="1"/>
</dbReference>
<evidence type="ECO:0000259" key="1">
    <source>
        <dbReference type="Pfam" id="PF13456"/>
    </source>
</evidence>
<dbReference type="SUPFAM" id="SSF53098">
    <property type="entry name" value="Ribonuclease H-like"/>
    <property type="match status" value="1"/>
</dbReference>
<dbReference type="Pfam" id="PF13456">
    <property type="entry name" value="RVT_3"/>
    <property type="match status" value="1"/>
</dbReference>
<protein>
    <submittedName>
        <fullName evidence="2">Ribonuclease H domain</fullName>
    </submittedName>
</protein>
<dbReference type="InterPro" id="IPR044730">
    <property type="entry name" value="RNase_H-like_dom_plant"/>
</dbReference>
<dbReference type="Proteomes" id="UP001370490">
    <property type="component" value="Unassembled WGS sequence"/>
</dbReference>
<accession>A0AAN8VZH9</accession>
<feature type="domain" description="RNase H type-1" evidence="1">
    <location>
        <begin position="16"/>
        <end position="117"/>
    </location>
</feature>
<dbReference type="InterPro" id="IPR053151">
    <property type="entry name" value="RNase_H-like"/>
</dbReference>
<dbReference type="InterPro" id="IPR036397">
    <property type="entry name" value="RNaseH_sf"/>
</dbReference>
<dbReference type="InterPro" id="IPR012337">
    <property type="entry name" value="RNaseH-like_sf"/>
</dbReference>
<evidence type="ECO:0000313" key="2">
    <source>
        <dbReference type="EMBL" id="KAK6943220.1"/>
    </source>
</evidence>
<keyword evidence="3" id="KW-1185">Reference proteome</keyword>
<name>A0AAN8VZH9_9MAGN</name>
<proteinExistence type="predicted"/>
<dbReference type="EMBL" id="JBAMMX010000004">
    <property type="protein sequence ID" value="KAK6943220.1"/>
    <property type="molecule type" value="Genomic_DNA"/>
</dbReference>
<gene>
    <name evidence="2" type="ORF">RJ641_028597</name>
</gene>
<dbReference type="PANTHER" id="PTHR47723">
    <property type="entry name" value="OS05G0353850 PROTEIN"/>
    <property type="match status" value="1"/>
</dbReference>
<dbReference type="Gene3D" id="3.30.420.10">
    <property type="entry name" value="Ribonuclease H-like superfamily/Ribonuclease H"/>
    <property type="match status" value="1"/>
</dbReference>
<dbReference type="PANTHER" id="PTHR47723:SF19">
    <property type="entry name" value="POLYNUCLEOTIDYL TRANSFERASE, RIBONUCLEASE H-LIKE SUPERFAMILY PROTEIN"/>
    <property type="match status" value="1"/>
</dbReference>
<reference evidence="2 3" key="1">
    <citation type="submission" date="2023-12" db="EMBL/GenBank/DDBJ databases">
        <title>A high-quality genome assembly for Dillenia turbinata (Dilleniales).</title>
        <authorList>
            <person name="Chanderbali A."/>
        </authorList>
    </citation>
    <scope>NUCLEOTIDE SEQUENCE [LARGE SCALE GENOMIC DNA]</scope>
    <source>
        <strain evidence="2">LSX21</strain>
        <tissue evidence="2">Leaf</tissue>
    </source>
</reference>
<dbReference type="GO" id="GO:0004523">
    <property type="term" value="F:RNA-DNA hybrid ribonuclease activity"/>
    <property type="evidence" value="ECO:0007669"/>
    <property type="project" value="InterPro"/>
</dbReference>
<dbReference type="GO" id="GO:0003676">
    <property type="term" value="F:nucleic acid binding"/>
    <property type="evidence" value="ECO:0007669"/>
    <property type="project" value="InterPro"/>
</dbReference>
<dbReference type="AlphaFoldDB" id="A0AAN8VZH9"/>
<dbReference type="InterPro" id="IPR002156">
    <property type="entry name" value="RNaseH_domain"/>
</dbReference>
<sequence length="160" mass="17629">MTTLAQVSDLILTRTNSEGKWILGFTINRGITDSLKVEIWGIREGLNLALKHKFHKAIMETDSQTLSILLNKGVKDSHPMQAIIAKCRHLMEKVGIQEVTHVCKEGNKCANLLANLAHSHDPGMHVFNSPPDCIKPLLLHDELGTPSIRVKNSGPQALPS</sequence>
<organism evidence="2 3">
    <name type="scientific">Dillenia turbinata</name>
    <dbReference type="NCBI Taxonomy" id="194707"/>
    <lineage>
        <taxon>Eukaryota</taxon>
        <taxon>Viridiplantae</taxon>
        <taxon>Streptophyta</taxon>
        <taxon>Embryophyta</taxon>
        <taxon>Tracheophyta</taxon>
        <taxon>Spermatophyta</taxon>
        <taxon>Magnoliopsida</taxon>
        <taxon>eudicotyledons</taxon>
        <taxon>Gunneridae</taxon>
        <taxon>Pentapetalae</taxon>
        <taxon>Dilleniales</taxon>
        <taxon>Dilleniaceae</taxon>
        <taxon>Dillenia</taxon>
    </lineage>
</organism>
<evidence type="ECO:0000313" key="3">
    <source>
        <dbReference type="Proteomes" id="UP001370490"/>
    </source>
</evidence>
<comment type="caution">
    <text evidence="2">The sequence shown here is derived from an EMBL/GenBank/DDBJ whole genome shotgun (WGS) entry which is preliminary data.</text>
</comment>